<comment type="caution">
    <text evidence="1">The sequence shown here is derived from an EMBL/GenBank/DDBJ whole genome shotgun (WGS) entry which is preliminary data.</text>
</comment>
<evidence type="ECO:0000313" key="2">
    <source>
        <dbReference type="Proteomes" id="UP001589590"/>
    </source>
</evidence>
<accession>A0ABV5H4X9</accession>
<sequence length="217" mass="24829">MKLTFNLILVLIAFTFMGCEKKTPFSDFKYANKGAVLNCENINTPLFNEALFSFENDIVSFYNKNGPENIGLAYSQFMRNAINGRAKYIEIVSPHTVKIFEALKNENNLWDAENTKSYLNYKSDYITCILANIKDAKLKITFNALVSTNSMSPELFGTPISRNYRVLTTDKYLAAYVALDLYYAKLFKIDLSQVKDKPVVEEKVDFNKRPVRTTPTN</sequence>
<keyword evidence="2" id="KW-1185">Reference proteome</keyword>
<gene>
    <name evidence="1" type="ORF">ACFFU1_18670</name>
</gene>
<dbReference type="PROSITE" id="PS51257">
    <property type="entry name" value="PROKAR_LIPOPROTEIN"/>
    <property type="match status" value="1"/>
</dbReference>
<organism evidence="1 2">
    <name type="scientific">Algibacter miyuki</name>
    <dbReference type="NCBI Taxonomy" id="1306933"/>
    <lineage>
        <taxon>Bacteria</taxon>
        <taxon>Pseudomonadati</taxon>
        <taxon>Bacteroidota</taxon>
        <taxon>Flavobacteriia</taxon>
        <taxon>Flavobacteriales</taxon>
        <taxon>Flavobacteriaceae</taxon>
        <taxon>Algibacter</taxon>
    </lineage>
</organism>
<reference evidence="1 2" key="1">
    <citation type="submission" date="2024-09" db="EMBL/GenBank/DDBJ databases">
        <authorList>
            <person name="Sun Q."/>
            <person name="Mori K."/>
        </authorList>
    </citation>
    <scope>NUCLEOTIDE SEQUENCE [LARGE SCALE GENOMIC DNA]</scope>
    <source>
        <strain evidence="1 2">CECT 8300</strain>
    </source>
</reference>
<dbReference type="EMBL" id="JBHMFA010000035">
    <property type="protein sequence ID" value="MFB9106938.1"/>
    <property type="molecule type" value="Genomic_DNA"/>
</dbReference>
<name>A0ABV5H4X9_9FLAO</name>
<protein>
    <submittedName>
        <fullName evidence="1">Uncharacterized protein</fullName>
    </submittedName>
</protein>
<proteinExistence type="predicted"/>
<evidence type="ECO:0000313" key="1">
    <source>
        <dbReference type="EMBL" id="MFB9106938.1"/>
    </source>
</evidence>
<dbReference type="RefSeq" id="WP_290271062.1">
    <property type="nucleotide sequence ID" value="NZ_JAUFQP010000010.1"/>
</dbReference>
<dbReference type="Proteomes" id="UP001589590">
    <property type="component" value="Unassembled WGS sequence"/>
</dbReference>